<accession>A0ABR2HTU6</accession>
<name>A0ABR2HTU6_9PEZI</name>
<dbReference type="Proteomes" id="UP001390339">
    <property type="component" value="Unassembled WGS sequence"/>
</dbReference>
<protein>
    <recommendedName>
        <fullName evidence="3">F-box domain-containing protein</fullName>
    </recommendedName>
</protein>
<sequence length="387" mass="44204">MSGNDLEAWADQLSVALDTPLPVERTLFNHIMSLPQEVFDMMVGHLSMNEQAKLASISDELYHKVRPVMDGFVWRDAPLPLPQMMGYDLRLQWDYVKQAEEAAAATGHVACPWCYIIHSPLRPLYPTTSFKCAWVSDPTISAEGARFQVPPGWHPLMIYAFDRWSSLGLDTTPLREAGQLDYLDERTYEDIPMGRDQWNLKWVPGHGVFARWRKSELFVESDETVYSREPMCLCEHSLMSFSMTRFNEGVFDQQTMSTTYWWDTGFGGTQEISTALLTTADKRSDDLVVGQVGGCRGCATDFQAAWEAFYTYTEKYGKCHWLHTTTWFQIGRPDIVAKHDKMENSNSLWPNNDQGWLSYTQQDNHQLQAPGARATVSGFPDEFADDN</sequence>
<keyword evidence="2" id="KW-1185">Reference proteome</keyword>
<comment type="caution">
    <text evidence="1">The sequence shown here is derived from an EMBL/GenBank/DDBJ whole genome shotgun (WGS) entry which is preliminary data.</text>
</comment>
<proteinExistence type="predicted"/>
<dbReference type="EMBL" id="JAPCWZ010000009">
    <property type="protein sequence ID" value="KAK8852057.1"/>
    <property type="molecule type" value="Genomic_DNA"/>
</dbReference>
<organism evidence="1 2">
    <name type="scientific">Apiospora arundinis</name>
    <dbReference type="NCBI Taxonomy" id="335852"/>
    <lineage>
        <taxon>Eukaryota</taxon>
        <taxon>Fungi</taxon>
        <taxon>Dikarya</taxon>
        <taxon>Ascomycota</taxon>
        <taxon>Pezizomycotina</taxon>
        <taxon>Sordariomycetes</taxon>
        <taxon>Xylariomycetidae</taxon>
        <taxon>Amphisphaeriales</taxon>
        <taxon>Apiosporaceae</taxon>
        <taxon>Apiospora</taxon>
    </lineage>
</organism>
<gene>
    <name evidence="1" type="ORF">PGQ11_014536</name>
</gene>
<evidence type="ECO:0000313" key="2">
    <source>
        <dbReference type="Proteomes" id="UP001390339"/>
    </source>
</evidence>
<reference evidence="1 2" key="1">
    <citation type="journal article" date="2024" name="IMA Fungus">
        <title>Apiospora arundinis, a panoply of carbohydrate-active enzymes and secondary metabolites.</title>
        <authorList>
            <person name="Sorensen T."/>
            <person name="Petersen C."/>
            <person name="Muurmann A.T."/>
            <person name="Christiansen J.V."/>
            <person name="Brundto M.L."/>
            <person name="Overgaard C.K."/>
            <person name="Boysen A.T."/>
            <person name="Wollenberg R.D."/>
            <person name="Larsen T.O."/>
            <person name="Sorensen J.L."/>
            <person name="Nielsen K.L."/>
            <person name="Sondergaard T.E."/>
        </authorList>
    </citation>
    <scope>NUCLEOTIDE SEQUENCE [LARGE SCALE GENOMIC DNA]</scope>
    <source>
        <strain evidence="1 2">AAU 773</strain>
    </source>
</reference>
<evidence type="ECO:0000313" key="1">
    <source>
        <dbReference type="EMBL" id="KAK8852057.1"/>
    </source>
</evidence>
<evidence type="ECO:0008006" key="3">
    <source>
        <dbReference type="Google" id="ProtNLM"/>
    </source>
</evidence>